<dbReference type="EMBL" id="UINC01023635">
    <property type="protein sequence ID" value="SVA95685.1"/>
    <property type="molecule type" value="Genomic_DNA"/>
</dbReference>
<dbReference type="InterPro" id="IPR029765">
    <property type="entry name" value="Mev_diP_decarb"/>
</dbReference>
<reference evidence="2" key="1">
    <citation type="submission" date="2018-05" db="EMBL/GenBank/DDBJ databases">
        <authorList>
            <person name="Lanie J.A."/>
            <person name="Ng W.-L."/>
            <person name="Kazmierczak K.M."/>
            <person name="Andrzejewski T.M."/>
            <person name="Davidsen T.M."/>
            <person name="Wayne K.J."/>
            <person name="Tettelin H."/>
            <person name="Glass J.I."/>
            <person name="Rusch D."/>
            <person name="Podicherti R."/>
            <person name="Tsui H.-C.T."/>
            <person name="Winkler M.E."/>
        </authorList>
    </citation>
    <scope>NUCLEOTIDE SEQUENCE</scope>
</reference>
<dbReference type="Gene3D" id="3.30.70.890">
    <property type="entry name" value="GHMP kinase, C-terminal domain"/>
    <property type="match status" value="1"/>
</dbReference>
<name>A0A382A2C2_9ZZZZ</name>
<dbReference type="InterPro" id="IPR053859">
    <property type="entry name" value="MVD-like_N"/>
</dbReference>
<dbReference type="AlphaFoldDB" id="A0A382A2C2"/>
<evidence type="ECO:0000259" key="1">
    <source>
        <dbReference type="Pfam" id="PF22700"/>
    </source>
</evidence>
<dbReference type="InterPro" id="IPR020568">
    <property type="entry name" value="Ribosomal_Su5_D2-typ_SF"/>
</dbReference>
<dbReference type="InterPro" id="IPR036554">
    <property type="entry name" value="GHMP_kinase_C_sf"/>
</dbReference>
<feature type="non-terminal residue" evidence="2">
    <location>
        <position position="1"/>
    </location>
</feature>
<sequence>VKSSTAIAHPNIALIKYWGKSSTVGNIPAMSSISITLDAMESKTKISFPSDLNEDTWILNGSKQSSLERIKMPFDELKKMSNVRDSCLIESDNNFPTAAGLASSASGMASLVMALSHALELELSLQQMIELAMLGSGSAPRSLFPGFVSLDVTGAKVTCSTIIEGNQWPLEIIVCITSSDQKQTSSREGMGISKKTSPLYDNWVGNHQKDI</sequence>
<protein>
    <recommendedName>
        <fullName evidence="1">Diphosphomevalonate decarboxylase-like N-terminal domain-containing protein</fullName>
    </recommendedName>
</protein>
<dbReference type="Pfam" id="PF22700">
    <property type="entry name" value="MVD-like_N"/>
    <property type="match status" value="1"/>
</dbReference>
<proteinExistence type="predicted"/>
<dbReference type="SUPFAM" id="SSF55060">
    <property type="entry name" value="GHMP Kinase, C-terminal domain"/>
    <property type="match status" value="1"/>
</dbReference>
<dbReference type="NCBIfam" id="TIGR01240">
    <property type="entry name" value="mevDPdecarb"/>
    <property type="match status" value="1"/>
</dbReference>
<accession>A0A382A2C2</accession>
<dbReference type="GO" id="GO:0019287">
    <property type="term" value="P:isopentenyl diphosphate biosynthetic process, mevalonate pathway"/>
    <property type="evidence" value="ECO:0007669"/>
    <property type="project" value="InterPro"/>
</dbReference>
<dbReference type="InterPro" id="IPR014721">
    <property type="entry name" value="Ribsml_uS5_D2-typ_fold_subgr"/>
</dbReference>
<feature type="non-terminal residue" evidence="2">
    <location>
        <position position="211"/>
    </location>
</feature>
<organism evidence="2">
    <name type="scientific">marine metagenome</name>
    <dbReference type="NCBI Taxonomy" id="408172"/>
    <lineage>
        <taxon>unclassified sequences</taxon>
        <taxon>metagenomes</taxon>
        <taxon>ecological metagenomes</taxon>
    </lineage>
</organism>
<evidence type="ECO:0000313" key="2">
    <source>
        <dbReference type="EMBL" id="SVA95685.1"/>
    </source>
</evidence>
<dbReference type="GO" id="GO:0004163">
    <property type="term" value="F:diphosphomevalonate decarboxylase activity"/>
    <property type="evidence" value="ECO:0007669"/>
    <property type="project" value="InterPro"/>
</dbReference>
<dbReference type="Gene3D" id="3.30.230.10">
    <property type="match status" value="1"/>
</dbReference>
<dbReference type="PANTHER" id="PTHR10977">
    <property type="entry name" value="DIPHOSPHOMEVALONATE DECARBOXYLASE"/>
    <property type="match status" value="1"/>
</dbReference>
<dbReference type="GO" id="GO:0005829">
    <property type="term" value="C:cytosol"/>
    <property type="evidence" value="ECO:0007669"/>
    <property type="project" value="InterPro"/>
</dbReference>
<gene>
    <name evidence="2" type="ORF">METZ01_LOCUS148539</name>
</gene>
<dbReference type="SUPFAM" id="SSF54211">
    <property type="entry name" value="Ribosomal protein S5 domain 2-like"/>
    <property type="match status" value="1"/>
</dbReference>
<dbReference type="PANTHER" id="PTHR10977:SF3">
    <property type="entry name" value="DIPHOSPHOMEVALONATE DECARBOXYLASE"/>
    <property type="match status" value="1"/>
</dbReference>
<feature type="domain" description="Diphosphomevalonate decarboxylase-like N-terminal" evidence="1">
    <location>
        <begin position="8"/>
        <end position="152"/>
    </location>
</feature>